<evidence type="ECO:0000313" key="10">
    <source>
        <dbReference type="Proteomes" id="UP000076738"/>
    </source>
</evidence>
<comment type="subcellular location">
    <subcellularLocation>
        <location evidence="1">Endoplasmic reticulum membrane</location>
        <topology evidence="1">Multi-pass membrane protein</topology>
    </subcellularLocation>
</comment>
<evidence type="ECO:0000256" key="5">
    <source>
        <dbReference type="ARBA" id="ARBA00023098"/>
    </source>
</evidence>
<protein>
    <recommendedName>
        <fullName evidence="11">Adipose-regulatory protein</fullName>
    </recommendedName>
</protein>
<feature type="region of interest" description="Disordered" evidence="7">
    <location>
        <begin position="287"/>
        <end position="354"/>
    </location>
</feature>
<dbReference type="EMBL" id="KV417276">
    <property type="protein sequence ID" value="KZO98393.1"/>
    <property type="molecule type" value="Genomic_DNA"/>
</dbReference>
<dbReference type="OrthoDB" id="3990054at2759"/>
<dbReference type="AlphaFoldDB" id="A0A167P3V1"/>
<dbReference type="GO" id="GO:0140042">
    <property type="term" value="P:lipid droplet formation"/>
    <property type="evidence" value="ECO:0007669"/>
    <property type="project" value="UniProtKB-ARBA"/>
</dbReference>
<dbReference type="CDD" id="cd23995">
    <property type="entry name" value="Seipin_BSCL2_like"/>
    <property type="match status" value="1"/>
</dbReference>
<feature type="transmembrane region" description="Helical" evidence="8">
    <location>
        <begin position="208"/>
        <end position="235"/>
    </location>
</feature>
<accession>A0A167P3V1</accession>
<keyword evidence="6 8" id="KW-0472">Membrane</keyword>
<name>A0A167P3V1_CALVF</name>
<feature type="transmembrane region" description="Helical" evidence="8">
    <location>
        <begin position="22"/>
        <end position="46"/>
    </location>
</feature>
<evidence type="ECO:0000313" key="9">
    <source>
        <dbReference type="EMBL" id="KZO98393.1"/>
    </source>
</evidence>
<evidence type="ECO:0000256" key="8">
    <source>
        <dbReference type="SAM" id="Phobius"/>
    </source>
</evidence>
<evidence type="ECO:0000256" key="4">
    <source>
        <dbReference type="ARBA" id="ARBA00022989"/>
    </source>
</evidence>
<feature type="compositionally biased region" description="Basic and acidic residues" evidence="7">
    <location>
        <begin position="326"/>
        <end position="337"/>
    </location>
</feature>
<evidence type="ECO:0000256" key="6">
    <source>
        <dbReference type="ARBA" id="ARBA00023136"/>
    </source>
</evidence>
<keyword evidence="4 8" id="KW-1133">Transmembrane helix</keyword>
<dbReference type="PANTHER" id="PTHR21212">
    <property type="entry name" value="BERNARDINELLI-SEIP CONGENITAL LIPODYSTROPHY 2 HOMOLOG BSCL2 PROTEIN"/>
    <property type="match status" value="1"/>
</dbReference>
<organism evidence="9 10">
    <name type="scientific">Calocera viscosa (strain TUFC12733)</name>
    <dbReference type="NCBI Taxonomy" id="1330018"/>
    <lineage>
        <taxon>Eukaryota</taxon>
        <taxon>Fungi</taxon>
        <taxon>Dikarya</taxon>
        <taxon>Basidiomycota</taxon>
        <taxon>Agaricomycotina</taxon>
        <taxon>Dacrymycetes</taxon>
        <taxon>Dacrymycetales</taxon>
        <taxon>Dacrymycetaceae</taxon>
        <taxon>Calocera</taxon>
    </lineage>
</organism>
<keyword evidence="5" id="KW-0443">Lipid metabolism</keyword>
<keyword evidence="10" id="KW-1185">Reference proteome</keyword>
<dbReference type="InterPro" id="IPR009617">
    <property type="entry name" value="Seipin"/>
</dbReference>
<dbReference type="Pfam" id="PF06775">
    <property type="entry name" value="Seipin"/>
    <property type="match status" value="1"/>
</dbReference>
<dbReference type="Proteomes" id="UP000076738">
    <property type="component" value="Unassembled WGS sequence"/>
</dbReference>
<dbReference type="STRING" id="1330018.A0A167P3V1"/>
<evidence type="ECO:0000256" key="1">
    <source>
        <dbReference type="ARBA" id="ARBA00004477"/>
    </source>
</evidence>
<dbReference type="GO" id="GO:0006629">
    <property type="term" value="P:lipid metabolic process"/>
    <property type="evidence" value="ECO:0007669"/>
    <property type="project" value="UniProtKB-KW"/>
</dbReference>
<evidence type="ECO:0000256" key="7">
    <source>
        <dbReference type="SAM" id="MobiDB-lite"/>
    </source>
</evidence>
<keyword evidence="3" id="KW-0256">Endoplasmic reticulum</keyword>
<sequence length="354" mass="39095">MSPSLVEFMQSLVPTPKKTPKLYHLALLASIVPILFVTSLGASIAFHRAYVPQVSWRQKLYLQYGISDNPFALAEVPSSMILPRQGYDASINLFLPRTEANYGLGNFMCNLTFVGRGGATISSSRPSIINASPRFLNVWPFAGPHRISIPLLDSVVLSKLAKPVVARVEIGRLDAWQSLGAHREVQTISSEIQVVAVLRGLRWWMFKYPVSSVLICTCLFFLTACLIALISYFIIAPPLSSPKPPPSQAPFKRVEPPSDGQSVSYRPYEKREETPISLARDMVDISADPSVKSEETEGEMSDWSDTFLGAEQRPHTNVSSEAEGSSELHARVSRTDSTDSLSTLSGDVRRRLAR</sequence>
<feature type="region of interest" description="Disordered" evidence="7">
    <location>
        <begin position="245"/>
        <end position="272"/>
    </location>
</feature>
<evidence type="ECO:0000256" key="2">
    <source>
        <dbReference type="ARBA" id="ARBA00022692"/>
    </source>
</evidence>
<gene>
    <name evidence="9" type="ORF">CALVIDRAFT_562299</name>
</gene>
<evidence type="ECO:0000256" key="3">
    <source>
        <dbReference type="ARBA" id="ARBA00022824"/>
    </source>
</evidence>
<reference evidence="9 10" key="1">
    <citation type="journal article" date="2016" name="Mol. Biol. Evol.">
        <title>Comparative Genomics of Early-Diverging Mushroom-Forming Fungi Provides Insights into the Origins of Lignocellulose Decay Capabilities.</title>
        <authorList>
            <person name="Nagy L.G."/>
            <person name="Riley R."/>
            <person name="Tritt A."/>
            <person name="Adam C."/>
            <person name="Daum C."/>
            <person name="Floudas D."/>
            <person name="Sun H."/>
            <person name="Yadav J.S."/>
            <person name="Pangilinan J."/>
            <person name="Larsson K.H."/>
            <person name="Matsuura K."/>
            <person name="Barry K."/>
            <person name="Labutti K."/>
            <person name="Kuo R."/>
            <person name="Ohm R.A."/>
            <person name="Bhattacharya S.S."/>
            <person name="Shirouzu T."/>
            <person name="Yoshinaga Y."/>
            <person name="Martin F.M."/>
            <person name="Grigoriev I.V."/>
            <person name="Hibbett D.S."/>
        </authorList>
    </citation>
    <scope>NUCLEOTIDE SEQUENCE [LARGE SCALE GENOMIC DNA]</scope>
    <source>
        <strain evidence="9 10">TUFC12733</strain>
    </source>
</reference>
<dbReference type="GO" id="GO:0005789">
    <property type="term" value="C:endoplasmic reticulum membrane"/>
    <property type="evidence" value="ECO:0007669"/>
    <property type="project" value="UniProtKB-SubCell"/>
</dbReference>
<keyword evidence="2 8" id="KW-0812">Transmembrane</keyword>
<proteinExistence type="predicted"/>
<dbReference type="PANTHER" id="PTHR21212:SF0">
    <property type="entry name" value="SEIPIN"/>
    <property type="match status" value="1"/>
</dbReference>
<evidence type="ECO:0008006" key="11">
    <source>
        <dbReference type="Google" id="ProtNLM"/>
    </source>
</evidence>